<dbReference type="EMBL" id="MQVX01000001">
    <property type="protein sequence ID" value="PQJ14472.1"/>
    <property type="molecule type" value="Genomic_DNA"/>
</dbReference>
<keyword evidence="2" id="KW-0378">Hydrolase</keyword>
<gene>
    <name evidence="2" type="ORF">BST99_00740</name>
</gene>
<evidence type="ECO:0000259" key="1">
    <source>
        <dbReference type="Pfam" id="PF00561"/>
    </source>
</evidence>
<dbReference type="GO" id="GO:0016020">
    <property type="term" value="C:membrane"/>
    <property type="evidence" value="ECO:0007669"/>
    <property type="project" value="TreeGrafter"/>
</dbReference>
<dbReference type="Proteomes" id="UP000239366">
    <property type="component" value="Unassembled WGS sequence"/>
</dbReference>
<comment type="caution">
    <text evidence="2">The sequence shown here is derived from an EMBL/GenBank/DDBJ whole genome shotgun (WGS) entry which is preliminary data.</text>
</comment>
<dbReference type="Pfam" id="PF00561">
    <property type="entry name" value="Abhydrolase_1"/>
    <property type="match status" value="1"/>
</dbReference>
<dbReference type="InterPro" id="IPR029058">
    <property type="entry name" value="AB_hydrolase_fold"/>
</dbReference>
<proteinExistence type="predicted"/>
<dbReference type="RefSeq" id="WP_105000103.1">
    <property type="nucleotide sequence ID" value="NZ_MQVX01000001.1"/>
</dbReference>
<dbReference type="InterPro" id="IPR050266">
    <property type="entry name" value="AB_hydrolase_sf"/>
</dbReference>
<dbReference type="InterPro" id="IPR000073">
    <property type="entry name" value="AB_hydrolase_1"/>
</dbReference>
<dbReference type="Gene3D" id="3.40.50.1820">
    <property type="entry name" value="alpha/beta hydrolase"/>
    <property type="match status" value="1"/>
</dbReference>
<feature type="domain" description="AB hydrolase-1" evidence="1">
    <location>
        <begin position="77"/>
        <end position="179"/>
    </location>
</feature>
<dbReference type="OrthoDB" id="9785847at2"/>
<protein>
    <submittedName>
        <fullName evidence="2">Alpha/beta hydrolase</fullName>
    </submittedName>
</protein>
<dbReference type="PANTHER" id="PTHR43798">
    <property type="entry name" value="MONOACYLGLYCEROL LIPASE"/>
    <property type="match status" value="1"/>
</dbReference>
<keyword evidence="3" id="KW-1185">Reference proteome</keyword>
<reference evidence="3" key="1">
    <citation type="submission" date="2016-11" db="EMBL/GenBank/DDBJ databases">
        <title>Trade-off between light-utilization and light-protection in marine flavobacteria.</title>
        <authorList>
            <person name="Kumagai Y."/>
            <person name="Yoshizawa S."/>
            <person name="Kogure K."/>
        </authorList>
    </citation>
    <scope>NUCLEOTIDE SEQUENCE [LARGE SCALE GENOMIC DNA]</scope>
    <source>
        <strain evidence="3">SG-18</strain>
    </source>
</reference>
<evidence type="ECO:0000313" key="2">
    <source>
        <dbReference type="EMBL" id="PQJ14472.1"/>
    </source>
</evidence>
<dbReference type="SUPFAM" id="SSF53474">
    <property type="entry name" value="alpha/beta-Hydrolases"/>
    <property type="match status" value="1"/>
</dbReference>
<organism evidence="2 3">
    <name type="scientific">Aureicoccus marinus</name>
    <dbReference type="NCBI Taxonomy" id="754435"/>
    <lineage>
        <taxon>Bacteria</taxon>
        <taxon>Pseudomonadati</taxon>
        <taxon>Bacteroidota</taxon>
        <taxon>Flavobacteriia</taxon>
        <taxon>Flavobacteriales</taxon>
        <taxon>Flavobacteriaceae</taxon>
        <taxon>Aureicoccus</taxon>
    </lineage>
</organism>
<accession>A0A2S7T3I0</accession>
<evidence type="ECO:0000313" key="3">
    <source>
        <dbReference type="Proteomes" id="UP000239366"/>
    </source>
</evidence>
<name>A0A2S7T3I0_9FLAO</name>
<dbReference type="AlphaFoldDB" id="A0A2S7T3I0"/>
<dbReference type="GO" id="GO:0016787">
    <property type="term" value="F:hydrolase activity"/>
    <property type="evidence" value="ECO:0007669"/>
    <property type="project" value="UniProtKB-KW"/>
</dbReference>
<dbReference type="PANTHER" id="PTHR43798:SF33">
    <property type="entry name" value="HYDROLASE, PUTATIVE (AFU_ORTHOLOGUE AFUA_2G14860)-RELATED"/>
    <property type="match status" value="1"/>
</dbReference>
<sequence length="280" mass="32194">MKKLMARYMPIFIGKSLNVITLFSKRRGAKLGIELFCKVRAGRVKPKQAPYLDAARYKTEQFSGHQIQTYHWPGEGPSVLLLHGWESNVFRWRNLIGYLQEAQFNIYAFDAPGHGYSSGDKLYAPLYADVARQVIEAYKPEHVVAHSMGGMAILYDHYVRPESELDKIVTIGSPCDFKEIMDQYQQTLRFNQRAYTAMDNYLKSWLGLHVDEFSSAIFVENNTKKGLLLHDVDDRQINVEASRKVHRHWKSSQLIETKGLGHSMHQEGVNQQIISFLQNA</sequence>